<keyword evidence="5" id="KW-1185">Reference proteome</keyword>
<dbReference type="OrthoDB" id="9809227at2"/>
<dbReference type="RefSeq" id="WP_109330026.1">
    <property type="nucleotide sequence ID" value="NZ_CP021354.1"/>
</dbReference>
<dbReference type="Pfam" id="PF13692">
    <property type="entry name" value="Glyco_trans_1_4"/>
    <property type="match status" value="1"/>
</dbReference>
<gene>
    <name evidence="4" type="ORF">CBI38_15125</name>
</gene>
<dbReference type="GO" id="GO:1901137">
    <property type="term" value="P:carbohydrate derivative biosynthetic process"/>
    <property type="evidence" value="ECO:0007669"/>
    <property type="project" value="UniProtKB-ARBA"/>
</dbReference>
<dbReference type="Gene3D" id="3.40.50.2000">
    <property type="entry name" value="Glycogen Phosphorylase B"/>
    <property type="match status" value="2"/>
</dbReference>
<organism evidence="4 5">
    <name type="scientific">Rhodococcus oxybenzonivorans</name>
    <dbReference type="NCBI Taxonomy" id="1990687"/>
    <lineage>
        <taxon>Bacteria</taxon>
        <taxon>Bacillati</taxon>
        <taxon>Actinomycetota</taxon>
        <taxon>Actinomycetes</taxon>
        <taxon>Mycobacteriales</taxon>
        <taxon>Nocardiaceae</taxon>
        <taxon>Rhodococcus</taxon>
    </lineage>
</organism>
<proteinExistence type="predicted"/>
<reference evidence="4 5" key="1">
    <citation type="submission" date="2017-05" db="EMBL/GenBank/DDBJ databases">
        <title>Isolation of Rhodococcus sp. S2-17 biodegrading of BP-3.</title>
        <authorList>
            <person name="Lee Y."/>
            <person name="Kim K.H."/>
            <person name="Chun B.H."/>
            <person name="Jung H.S."/>
            <person name="Jeon C.O."/>
        </authorList>
    </citation>
    <scope>NUCLEOTIDE SEQUENCE [LARGE SCALE GENOMIC DNA]</scope>
    <source>
        <strain evidence="4 5">S2-17</strain>
    </source>
</reference>
<dbReference type="InterPro" id="IPR028098">
    <property type="entry name" value="Glyco_trans_4-like_N"/>
</dbReference>
<evidence type="ECO:0000313" key="4">
    <source>
        <dbReference type="EMBL" id="AWK72696.1"/>
    </source>
</evidence>
<sequence>MAGVAVTADPLRIALIASSRYPIRQPFPGGLESHVWYLARTLSGDGHHVTLFAGPGSDRTLGCAHLQVQTLDVSHAARQDVSMPSMWFMQEHHAYLQLMLDLSGPLAESFDVVHNHSLHYLPVAMASAVPAPVLSTLHTPPTPWLESALAVRSGAGAHFAAVSRHTAAAWQHAVDDIEVVPNGVDLDSWPEGRGGQHLIWFGRLVPEKGAHVAVDAARRAGFPIVLAGPISDAEYFDRMIRPRLGSEVTYLGHLAQPELAAAIGGAAATLVAPLWDEPYGLVVAESLACGTPVAAFARGGIPEVLTPDCGSLVAAGDVPALARAIPDVVGRSRAAARAHARECCSERRMVDTYVGLYRRLARGHTPPRAQGKAAP</sequence>
<dbReference type="GO" id="GO:0016757">
    <property type="term" value="F:glycosyltransferase activity"/>
    <property type="evidence" value="ECO:0007669"/>
    <property type="project" value="UniProtKB-KW"/>
</dbReference>
<evidence type="ECO:0000256" key="2">
    <source>
        <dbReference type="ARBA" id="ARBA00022679"/>
    </source>
</evidence>
<evidence type="ECO:0000259" key="3">
    <source>
        <dbReference type="Pfam" id="PF13439"/>
    </source>
</evidence>
<dbReference type="PANTHER" id="PTHR45947:SF3">
    <property type="entry name" value="SULFOQUINOVOSYL TRANSFERASE SQD2"/>
    <property type="match status" value="1"/>
</dbReference>
<dbReference type="SUPFAM" id="SSF53756">
    <property type="entry name" value="UDP-Glycosyltransferase/glycogen phosphorylase"/>
    <property type="match status" value="1"/>
</dbReference>
<dbReference type="KEGG" id="roz:CBI38_15125"/>
<dbReference type="GO" id="GO:1903509">
    <property type="term" value="P:liposaccharide metabolic process"/>
    <property type="evidence" value="ECO:0007669"/>
    <property type="project" value="UniProtKB-ARBA"/>
</dbReference>
<dbReference type="EMBL" id="CP021354">
    <property type="protein sequence ID" value="AWK72696.1"/>
    <property type="molecule type" value="Genomic_DNA"/>
</dbReference>
<name>A0A2S2BVM2_9NOCA</name>
<dbReference type="AlphaFoldDB" id="A0A2S2BVM2"/>
<protein>
    <submittedName>
        <fullName evidence="4">Glycosyl transferase family 1</fullName>
    </submittedName>
</protein>
<dbReference type="InterPro" id="IPR050194">
    <property type="entry name" value="Glycosyltransferase_grp1"/>
</dbReference>
<evidence type="ECO:0000313" key="5">
    <source>
        <dbReference type="Proteomes" id="UP000245711"/>
    </source>
</evidence>
<evidence type="ECO:0000256" key="1">
    <source>
        <dbReference type="ARBA" id="ARBA00022676"/>
    </source>
</evidence>
<accession>A0A2S2BVM2</accession>
<dbReference type="PANTHER" id="PTHR45947">
    <property type="entry name" value="SULFOQUINOVOSYL TRANSFERASE SQD2"/>
    <property type="match status" value="1"/>
</dbReference>
<feature type="domain" description="Glycosyltransferase subfamily 4-like N-terminal" evidence="3">
    <location>
        <begin position="28"/>
        <end position="187"/>
    </location>
</feature>
<dbReference type="Proteomes" id="UP000245711">
    <property type="component" value="Chromosome"/>
</dbReference>
<keyword evidence="1" id="KW-0328">Glycosyltransferase</keyword>
<keyword evidence="2 4" id="KW-0808">Transferase</keyword>
<dbReference type="Pfam" id="PF13439">
    <property type="entry name" value="Glyco_transf_4"/>
    <property type="match status" value="1"/>
</dbReference>